<dbReference type="SMART" id="SM00782">
    <property type="entry name" value="PhnA_Zn_Ribbon"/>
    <property type="match status" value="1"/>
</dbReference>
<dbReference type="InterPro" id="IPR013991">
    <property type="entry name" value="PhnaA_N_proteobac"/>
</dbReference>
<dbReference type="AlphaFoldDB" id="A0AAN1WHD6"/>
<dbReference type="PANTHER" id="PTHR30305">
    <property type="entry name" value="PROTEIN YJDM-RELATED"/>
    <property type="match status" value="1"/>
</dbReference>
<reference evidence="2 3" key="1">
    <citation type="journal article" date="2022" name="IScience">
        <title>An ultrasensitive nanofiber-based assay for enzymatic hydrolysis and deep-sea microbial degradation of cellulose.</title>
        <authorList>
            <person name="Tsudome M."/>
            <person name="Tachioka M."/>
            <person name="Miyazaki M."/>
            <person name="Uchimura K."/>
            <person name="Tsuda M."/>
            <person name="Takaki Y."/>
            <person name="Deguchi S."/>
        </authorList>
    </citation>
    <scope>NUCLEOTIDE SEQUENCE [LARGE SCALE GENOMIC DNA]</scope>
    <source>
        <strain evidence="2 3">GE09</strain>
    </source>
</reference>
<dbReference type="SUPFAM" id="SSF82057">
    <property type="entry name" value="Prokaryotic SH3-related domain"/>
    <property type="match status" value="1"/>
</dbReference>
<dbReference type="PANTHER" id="PTHR30305:SF3">
    <property type="entry name" value="PROTEIN YJDM"/>
    <property type="match status" value="1"/>
</dbReference>
<organism evidence="2 3">
    <name type="scientific">Marinagarivorans cellulosilyticus</name>
    <dbReference type="NCBI Taxonomy" id="2721545"/>
    <lineage>
        <taxon>Bacteria</taxon>
        <taxon>Pseudomonadati</taxon>
        <taxon>Pseudomonadota</taxon>
        <taxon>Gammaproteobacteria</taxon>
        <taxon>Cellvibrionales</taxon>
        <taxon>Cellvibrionaceae</taxon>
        <taxon>Marinagarivorans</taxon>
    </lineage>
</organism>
<dbReference type="Proteomes" id="UP001320119">
    <property type="component" value="Chromosome"/>
</dbReference>
<dbReference type="InterPro" id="IPR013988">
    <property type="entry name" value="YjdM_C"/>
</dbReference>
<sequence>MSIDSSLLMRADHKCELCGSTENFQAYELPHSEGRSDSAILACEKCRQQLPEGNTLEPNHWRCLNDTMWSPTPAVQVMAWRLLARLEGESWAHDLLDMLYLDDDLKAWAAAGLEEEDEDAVDCRDSNGVRLSAGDNVVIIKDLPVKGSSLVAKRGTAVRGISLTSNPEHIEGRVEGQRIVILSCYVKKS</sequence>
<evidence type="ECO:0000313" key="3">
    <source>
        <dbReference type="Proteomes" id="UP001320119"/>
    </source>
</evidence>
<feature type="domain" description="PhnA protein N-terminal proteobacterial" evidence="1">
    <location>
        <begin position="6"/>
        <end position="51"/>
    </location>
</feature>
<accession>A0AAN1WHD6</accession>
<protein>
    <submittedName>
        <fullName evidence="2">Protein PhnA</fullName>
    </submittedName>
</protein>
<proteinExistence type="predicted"/>
<evidence type="ECO:0000259" key="1">
    <source>
        <dbReference type="SMART" id="SM00782"/>
    </source>
</evidence>
<evidence type="ECO:0000313" key="2">
    <source>
        <dbReference type="EMBL" id="BCD97627.1"/>
    </source>
</evidence>
<dbReference type="Pfam" id="PF03831">
    <property type="entry name" value="YjdM"/>
    <property type="match status" value="1"/>
</dbReference>
<gene>
    <name evidence="2" type="ORF">MARGE09_P1828</name>
</gene>
<name>A0AAN1WHD6_9GAMM</name>
<keyword evidence="3" id="KW-1185">Reference proteome</keyword>
<dbReference type="Gene3D" id="2.30.30.40">
    <property type="entry name" value="SH3 Domains"/>
    <property type="match status" value="1"/>
</dbReference>
<dbReference type="KEGG" id="marq:MARGE09_P1828"/>
<dbReference type="RefSeq" id="WP_236987091.1">
    <property type="nucleotide sequence ID" value="NZ_AP023086.1"/>
</dbReference>
<dbReference type="EMBL" id="AP023086">
    <property type="protein sequence ID" value="BCD97627.1"/>
    <property type="molecule type" value="Genomic_DNA"/>
</dbReference>